<accession>A0A2A6B2N3</accession>
<reference evidence="4" key="2">
    <citation type="submission" date="2022-06" db="UniProtKB">
        <authorList>
            <consortium name="EnsemblMetazoa"/>
        </authorList>
    </citation>
    <scope>IDENTIFICATION</scope>
    <source>
        <strain evidence="4">PS312</strain>
    </source>
</reference>
<feature type="region of interest" description="Disordered" evidence="2">
    <location>
        <begin position="743"/>
        <end position="778"/>
    </location>
</feature>
<evidence type="ECO:0000256" key="3">
    <source>
        <dbReference type="SAM" id="Phobius"/>
    </source>
</evidence>
<feature type="coiled-coil region" evidence="1">
    <location>
        <begin position="851"/>
        <end position="878"/>
    </location>
</feature>
<keyword evidence="3" id="KW-0812">Transmembrane</keyword>
<evidence type="ECO:0000256" key="2">
    <source>
        <dbReference type="SAM" id="MobiDB-lite"/>
    </source>
</evidence>
<name>A0A2A6B2N3_PRIPA</name>
<keyword evidence="5" id="KW-1185">Reference proteome</keyword>
<sequence>MVLSNHSLYTMEEIDCMSEIQAKEALVNYENIILSLVLNSFICIICLLFLKRLEKIAFQSRKTCQCTRSTTSPMQPSPASGPSNTHALRYPLDSAVTPDIHVTIVPGSHALLYASTDSAVSIPIHPTHIILRIDPDLQEPDYVPLSDDCLPPMTASTPIPQLTPFAPSNNYMGSDTVDHLQPYRGDHSISAFSQEEHMESEEEMRIKRERKIRVNDALESLIDVFDTIETQRSEIDANETVFFLCEIMENTRSLATVNFQPLMKVSTNEEPEKKKLIKLLIECLEKAEKYVWEIHANMIAETEGMFPWSRVLSLISLIVPLPSPLKFRDMALLYISHILVMDCAPVKNGKRPHDLSPNPKQKAKRTKAKLHIYTDEEAEAMSPEEMKRQFLCYRDILDFMSREIGDFEQLLCQETLDMHKYEKQLLKKIMNMDKSPPNTSLAYEGASDNNLSASQVFPIFSQPSQPASHQGYWQEPMQPLFIAAPYKPAAVSTLPLYNSVAVHPQPSIPDPQPFDSIAVVFQLQNKGEIEKEKRKARVKLLTQSLGLQLASINDLQANGYTTRELIVLMEKLMTCVGRLSRHYQQIVGYGNNRIEHAYYFNESLEDAEMHLQTIQRIENITPQQEFDMSLSGGDQNYFSDQEIDSMCIDDAKIAIVILKDELVSKKNAFDEGYAKALADMGGQALNFSPASSSSDHSSQSSFSNAAALPHSTTLIGQVQSLLRYLQENPDRIVAEFTPKKQEVIPSNSPSHLSDHFLSSPTSPISDAPESEKNNGMTNHYFIPQESETYSQLAGLPVSDNSFVPDTSALVPLATGISPLTFAPSIFSLAYRHLRPSPVKACALCRRKAQPIQHYMDDADQEDDAVKRAKNQEREARHQEAIKTAVCELNHRLADMVDLMADGFSQQNCLEVVADLLICAQHIVDGALAPLGRIQSRGSDSDQTIKDQARMLFKALKAAETCVIICSDPPAHNSTLEPHREVLFCNDVYNRGISSIHINHDPANISAVIAWTESGIAEDENHTEDTDDMDYF</sequence>
<evidence type="ECO:0000313" key="4">
    <source>
        <dbReference type="EnsemblMetazoa" id="PPA23486.1"/>
    </source>
</evidence>
<accession>A0A8R1YNW1</accession>
<dbReference type="AlphaFoldDB" id="A0A2A6B2N3"/>
<feature type="compositionally biased region" description="Polar residues" evidence="2">
    <location>
        <begin position="744"/>
        <end position="764"/>
    </location>
</feature>
<keyword evidence="3" id="KW-1133">Transmembrane helix</keyword>
<protein>
    <submittedName>
        <fullName evidence="4">Uncharacterized protein</fullName>
    </submittedName>
</protein>
<evidence type="ECO:0000256" key="1">
    <source>
        <dbReference type="SAM" id="Coils"/>
    </source>
</evidence>
<keyword evidence="1" id="KW-0175">Coiled coil</keyword>
<gene>
    <name evidence="4" type="primary">WBGene00113040</name>
</gene>
<proteinExistence type="predicted"/>
<dbReference type="EnsemblMetazoa" id="PPA23486.1">
    <property type="protein sequence ID" value="PPA23486.1"/>
    <property type="gene ID" value="WBGene00113040"/>
</dbReference>
<keyword evidence="3" id="KW-0472">Membrane</keyword>
<evidence type="ECO:0000313" key="5">
    <source>
        <dbReference type="Proteomes" id="UP000005239"/>
    </source>
</evidence>
<organism evidence="4 5">
    <name type="scientific">Pristionchus pacificus</name>
    <name type="common">Parasitic nematode worm</name>
    <dbReference type="NCBI Taxonomy" id="54126"/>
    <lineage>
        <taxon>Eukaryota</taxon>
        <taxon>Metazoa</taxon>
        <taxon>Ecdysozoa</taxon>
        <taxon>Nematoda</taxon>
        <taxon>Chromadorea</taxon>
        <taxon>Rhabditida</taxon>
        <taxon>Rhabditina</taxon>
        <taxon>Diplogasteromorpha</taxon>
        <taxon>Diplogasteroidea</taxon>
        <taxon>Neodiplogasteridae</taxon>
        <taxon>Pristionchus</taxon>
    </lineage>
</organism>
<feature type="transmembrane region" description="Helical" evidence="3">
    <location>
        <begin position="32"/>
        <end position="50"/>
    </location>
</feature>
<dbReference type="Proteomes" id="UP000005239">
    <property type="component" value="Unassembled WGS sequence"/>
</dbReference>
<reference evidence="5" key="1">
    <citation type="journal article" date="2008" name="Nat. Genet.">
        <title>The Pristionchus pacificus genome provides a unique perspective on nematode lifestyle and parasitism.</title>
        <authorList>
            <person name="Dieterich C."/>
            <person name="Clifton S.W."/>
            <person name="Schuster L.N."/>
            <person name="Chinwalla A."/>
            <person name="Delehaunty K."/>
            <person name="Dinkelacker I."/>
            <person name="Fulton L."/>
            <person name="Fulton R."/>
            <person name="Godfrey J."/>
            <person name="Minx P."/>
            <person name="Mitreva M."/>
            <person name="Roeseler W."/>
            <person name="Tian H."/>
            <person name="Witte H."/>
            <person name="Yang S.P."/>
            <person name="Wilson R.K."/>
            <person name="Sommer R.J."/>
        </authorList>
    </citation>
    <scope>NUCLEOTIDE SEQUENCE [LARGE SCALE GENOMIC DNA]</scope>
    <source>
        <strain evidence="5">PS312</strain>
    </source>
</reference>